<dbReference type="Pfam" id="PF19953">
    <property type="entry name" value="EACC1"/>
    <property type="match status" value="1"/>
</dbReference>
<sequence length="124" mass="13667">MENKQVEVIFNPTSDFFDKNDPRWAQQKNLLVSDLQGRATKVEKRIDPVEGMKGGLETLIVTIGPAVVTGIVDIIKAWLARDRSTKIELSANIDGKTVSITADANGIDKNTLKQFLQKAIDKTA</sequence>
<gene>
    <name evidence="1" type="ORF">HC176_12295</name>
</gene>
<organism evidence="1 2">
    <name type="scientific">Tamlana crocina</name>
    <dbReference type="NCBI Taxonomy" id="393006"/>
    <lineage>
        <taxon>Bacteria</taxon>
        <taxon>Pseudomonadati</taxon>
        <taxon>Bacteroidota</taxon>
        <taxon>Flavobacteriia</taxon>
        <taxon>Flavobacteriales</taxon>
        <taxon>Flavobacteriaceae</taxon>
        <taxon>Tamlana</taxon>
    </lineage>
</organism>
<evidence type="ECO:0000313" key="2">
    <source>
        <dbReference type="Proteomes" id="UP000760545"/>
    </source>
</evidence>
<reference evidence="1 2" key="1">
    <citation type="submission" date="2020-03" db="EMBL/GenBank/DDBJ databases">
        <title>Tamlana sp. nov, isolated from XXX.</title>
        <authorList>
            <person name="Cao W.R."/>
        </authorList>
    </citation>
    <scope>NUCLEOTIDE SEQUENCE [LARGE SCALE GENOMIC DNA]</scope>
    <source>
        <strain evidence="1 2">HST1-43</strain>
    </source>
</reference>
<accession>A0ABX1DD52</accession>
<name>A0ABX1DD52_9FLAO</name>
<dbReference type="EMBL" id="JAAVJS010000017">
    <property type="protein sequence ID" value="NJX16268.1"/>
    <property type="molecule type" value="Genomic_DNA"/>
</dbReference>
<comment type="caution">
    <text evidence="1">The sequence shown here is derived from an EMBL/GenBank/DDBJ whole genome shotgun (WGS) entry which is preliminary data.</text>
</comment>
<proteinExistence type="predicted"/>
<dbReference type="Proteomes" id="UP000760545">
    <property type="component" value="Unassembled WGS sequence"/>
</dbReference>
<dbReference type="RefSeq" id="WP_167918711.1">
    <property type="nucleotide sequence ID" value="NZ_JAAVJS010000017.1"/>
</dbReference>
<evidence type="ECO:0000313" key="1">
    <source>
        <dbReference type="EMBL" id="NJX16268.1"/>
    </source>
</evidence>
<dbReference type="InterPro" id="IPR045428">
    <property type="entry name" value="EACC1"/>
</dbReference>
<keyword evidence="2" id="KW-1185">Reference proteome</keyword>
<protein>
    <submittedName>
        <fullName evidence="1">Uncharacterized protein</fullName>
    </submittedName>
</protein>